<dbReference type="Proteomes" id="UP000541352">
    <property type="component" value="Unassembled WGS sequence"/>
</dbReference>
<feature type="transmembrane region" description="Helical" evidence="6">
    <location>
        <begin position="437"/>
        <end position="458"/>
    </location>
</feature>
<keyword evidence="5 6" id="KW-0472">Membrane</keyword>
<reference evidence="9 10" key="1">
    <citation type="submission" date="2020-08" db="EMBL/GenBank/DDBJ databases">
        <title>Genomic Encyclopedia of Type Strains, Phase IV (KMG-IV): sequencing the most valuable type-strain genomes for metagenomic binning, comparative biology and taxonomic classification.</title>
        <authorList>
            <person name="Goeker M."/>
        </authorList>
    </citation>
    <scope>NUCLEOTIDE SEQUENCE [LARGE SCALE GENOMIC DNA]</scope>
    <source>
        <strain evidence="9 10">DSM 17976</strain>
    </source>
</reference>
<feature type="domain" description="ABC3 transporter permease C-terminal" evidence="7">
    <location>
        <begin position="301"/>
        <end position="416"/>
    </location>
</feature>
<feature type="transmembrane region" description="Helical" evidence="6">
    <location>
        <begin position="295"/>
        <end position="317"/>
    </location>
</feature>
<dbReference type="PANTHER" id="PTHR30572">
    <property type="entry name" value="MEMBRANE COMPONENT OF TRANSPORTER-RELATED"/>
    <property type="match status" value="1"/>
</dbReference>
<keyword evidence="4 6" id="KW-1133">Transmembrane helix</keyword>
<evidence type="ECO:0000313" key="10">
    <source>
        <dbReference type="Proteomes" id="UP000541352"/>
    </source>
</evidence>
<keyword evidence="10" id="KW-1185">Reference proteome</keyword>
<organism evidence="9 10">
    <name type="scientific">Runella defluvii</name>
    <dbReference type="NCBI Taxonomy" id="370973"/>
    <lineage>
        <taxon>Bacteria</taxon>
        <taxon>Pseudomonadati</taxon>
        <taxon>Bacteroidota</taxon>
        <taxon>Cytophagia</taxon>
        <taxon>Cytophagales</taxon>
        <taxon>Spirosomataceae</taxon>
        <taxon>Runella</taxon>
    </lineage>
</organism>
<dbReference type="InterPro" id="IPR050250">
    <property type="entry name" value="Macrolide_Exporter_MacB"/>
</dbReference>
<evidence type="ECO:0000259" key="8">
    <source>
        <dbReference type="Pfam" id="PF12704"/>
    </source>
</evidence>
<feature type="transmembrane region" description="Helical" evidence="6">
    <location>
        <begin position="21"/>
        <end position="42"/>
    </location>
</feature>
<evidence type="ECO:0000256" key="5">
    <source>
        <dbReference type="ARBA" id="ARBA00023136"/>
    </source>
</evidence>
<dbReference type="GO" id="GO:0022857">
    <property type="term" value="F:transmembrane transporter activity"/>
    <property type="evidence" value="ECO:0007669"/>
    <property type="project" value="TreeGrafter"/>
</dbReference>
<dbReference type="Pfam" id="PF02687">
    <property type="entry name" value="FtsX"/>
    <property type="match status" value="2"/>
</dbReference>
<feature type="transmembrane region" description="Helical" evidence="6">
    <location>
        <begin position="392"/>
        <end position="416"/>
    </location>
</feature>
<dbReference type="RefSeq" id="WP_183977168.1">
    <property type="nucleotide sequence ID" value="NZ_JACIBY010000010.1"/>
</dbReference>
<keyword evidence="3 6" id="KW-0812">Transmembrane</keyword>
<feature type="transmembrane region" description="Helical" evidence="6">
    <location>
        <begin position="352"/>
        <end position="372"/>
    </location>
</feature>
<feature type="transmembrane region" description="Helical" evidence="6">
    <location>
        <begin position="771"/>
        <end position="791"/>
    </location>
</feature>
<dbReference type="InterPro" id="IPR003838">
    <property type="entry name" value="ABC3_permease_C"/>
</dbReference>
<feature type="domain" description="ABC3 transporter permease C-terminal" evidence="7">
    <location>
        <begin position="690"/>
        <end position="803"/>
    </location>
</feature>
<dbReference type="Pfam" id="PF12704">
    <property type="entry name" value="MacB_PCD"/>
    <property type="match status" value="2"/>
</dbReference>
<dbReference type="GO" id="GO:0005886">
    <property type="term" value="C:plasma membrane"/>
    <property type="evidence" value="ECO:0007669"/>
    <property type="project" value="UniProtKB-SubCell"/>
</dbReference>
<dbReference type="PANTHER" id="PTHR30572:SF18">
    <property type="entry name" value="ABC-TYPE MACROLIDE FAMILY EXPORT SYSTEM PERMEASE COMPONENT 2"/>
    <property type="match status" value="1"/>
</dbReference>
<feature type="transmembrane region" description="Helical" evidence="6">
    <location>
        <begin position="687"/>
        <end position="711"/>
    </location>
</feature>
<proteinExistence type="predicted"/>
<evidence type="ECO:0000259" key="7">
    <source>
        <dbReference type="Pfam" id="PF02687"/>
    </source>
</evidence>
<evidence type="ECO:0000256" key="6">
    <source>
        <dbReference type="SAM" id="Phobius"/>
    </source>
</evidence>
<dbReference type="AlphaFoldDB" id="A0A7W6ES19"/>
<feature type="domain" description="MacB-like periplasmic core" evidence="8">
    <location>
        <begin position="451"/>
        <end position="614"/>
    </location>
</feature>
<evidence type="ECO:0000256" key="3">
    <source>
        <dbReference type="ARBA" id="ARBA00022692"/>
    </source>
</evidence>
<feature type="transmembrane region" description="Helical" evidence="6">
    <location>
        <begin position="723"/>
        <end position="751"/>
    </location>
</feature>
<evidence type="ECO:0000256" key="1">
    <source>
        <dbReference type="ARBA" id="ARBA00004651"/>
    </source>
</evidence>
<sequence length="810" mass="91292">MLRNYLKIAWRNLLKNKLYSIINIFGLAIGLTCFLLISLYVVDELSYDRYLKDAARIYRIHSDIKFGGTEMKMALSSDPFGPTLKKDYPEVEQYVRLFAQNSRRFIRKGNEFLVENNCVNADSTFFEVFPLHVLEGDGKTALNAPNTVAISKSVAKKYFGDGPAVGKILSTGVNNPQEYKVTAVYEDIPQNSHLRTNIIFSFKNVDYTFGNFLSHNFYTYVKLKEGVDYKQFEKKFDGFINKYILPQAKAFIDIKSMDEFKKAGNYIQYSLMPLLDIHLKSNKLYEFGVNGNIEYVYIFSIVALFLLLIACINFMNLSTARSANRAKEVGIRKVLGTERNSLIRQFMAESILTSYLAFGIALVFTTALLPYFNQIAGKEFTPTTIYQPAYLPFLLALPLGVGALAGYYPSFFLSSFKPIEVLKSKLNANFKRSNFRNALVTFQFVTSLVLVISTFIIYRQLNYIQHKNLGFSKDQVLVVTGTSSLGENNRVFKEEVKKMAGVKAGAFAGYLPVANSSRSDNTYSKTAVIDVKNGFNMQNWVIDEEYIPTLGMEIIKGRNFSKAFGADSSSIIINEETAKMLGYDDPVGKNLYAGTGNASETSTLTIIGVVKNFHYSSMRENVGPLCFRYGRSGWDMAFKINTSESQQLVKQIEGKWKQLSTGMPFNYHFLDDSFNEMYQAEQRVGTIALIFAILTIFIACLGLFGLITYIAEQRTKEIGVRKVLGASLWSIVGLLSKDFLKLVGIAFLIAAPLAYYAMNTWLEDFAFRVEIPWWIFVAAGVATMLLAFLTVSFQSIKAALMNPVKSLKSE</sequence>
<name>A0A7W6ES19_9BACT</name>
<gene>
    <name evidence="9" type="ORF">FHS57_004304</name>
</gene>
<comment type="caution">
    <text evidence="9">The sequence shown here is derived from an EMBL/GenBank/DDBJ whole genome shotgun (WGS) entry which is preliminary data.</text>
</comment>
<accession>A0A7W6ES19</accession>
<feature type="domain" description="MacB-like periplasmic core" evidence="8">
    <location>
        <begin position="20"/>
        <end position="236"/>
    </location>
</feature>
<evidence type="ECO:0000256" key="4">
    <source>
        <dbReference type="ARBA" id="ARBA00022989"/>
    </source>
</evidence>
<keyword evidence="2" id="KW-1003">Cell membrane</keyword>
<dbReference type="EMBL" id="JACIBY010000010">
    <property type="protein sequence ID" value="MBB3840284.1"/>
    <property type="molecule type" value="Genomic_DNA"/>
</dbReference>
<protein>
    <submittedName>
        <fullName evidence="9">Putative ABC transport system permease protein</fullName>
    </submittedName>
</protein>
<evidence type="ECO:0000256" key="2">
    <source>
        <dbReference type="ARBA" id="ARBA00022475"/>
    </source>
</evidence>
<evidence type="ECO:0000313" key="9">
    <source>
        <dbReference type="EMBL" id="MBB3840284.1"/>
    </source>
</evidence>
<dbReference type="InterPro" id="IPR025857">
    <property type="entry name" value="MacB_PCD"/>
</dbReference>
<comment type="subcellular location">
    <subcellularLocation>
        <location evidence="1">Cell membrane</location>
        <topology evidence="1">Multi-pass membrane protein</topology>
    </subcellularLocation>
</comment>